<feature type="active site" description="Charge relay system" evidence="5">
    <location>
        <position position="749"/>
    </location>
</feature>
<dbReference type="PROSITE" id="PS00136">
    <property type="entry name" value="SUBTILASE_ASP"/>
    <property type="match status" value="1"/>
</dbReference>
<evidence type="ECO:0000256" key="2">
    <source>
        <dbReference type="ARBA" id="ARBA00022670"/>
    </source>
</evidence>
<dbReference type="PANTHER" id="PTHR43399:SF4">
    <property type="entry name" value="CELL WALL-ASSOCIATED PROTEASE"/>
    <property type="match status" value="1"/>
</dbReference>
<dbReference type="Gene3D" id="3.40.50.200">
    <property type="entry name" value="Peptidase S8/S53 domain"/>
    <property type="match status" value="1"/>
</dbReference>
<sequence>MGEWVDVAKTGLMIPIARFSELSHAGSTHPIELLVHFTIQLSLSLFVQTTMNPTEEPSKSLPHAHEEEDDDYDDDLDPNDFLVASEVEPDEDHVKAKFELDLEEARKLSKKLLSADLDEEEKKSLRAKFVNDRRAEWSEKTDDERRNFLHYLAEYNYRTHKPPVSLQWVMMQAVRKLPAVLVWSPDNKGRVPLTTALLKVNISFYYSVCLRMRERTYEDYKALMLKKYENWDGGDETTCLHAAAACVADDGKNRQDAFSNMCRFSPRQMFFVRDSKGRTPLHRAVDYEYCCKSQVGVVSELLRTCHGLLDIPIQDPEDVNRTISVYQYHHHTRKKVLESRRRHAQDIASQELKSGAPKKVDPRHEKGLDPKKDAKRVSARPEKSGPERSSMGPPPPRDKGDSASKRRGSIALTPQGVTTPLQSPNLAPLTRVKTEAVQKITRPAVADNPLSKEKETQEAANMISDLLKLEALRRQSPEKAAESLRLQDEPAKEFWFDFGPPNTLSENDFKKHFGHLKFDTALQYVGFPQVRLKGSREQPDVRHQGRKDMVFFFDWLRAKPVTRIIKVVVEDMEKPSHSDEAIEECLKDLGVEILDWRRLDLDALCLRKIGTHLREIHLQWSGSNSTLRAWSEKEGLAMIPTLEVIHLSQDEGLESRDRTLENIKVFEERLRQSWPEGKHPPKVNPPKTGGGRRVTEIQAPDARPQPLERSIDPHKWMKCMEDFSRRFKQIKALRDTKPSLKPVEVALIDDGVDFMHPDLNDTRDRTFLGKSFDYRDERPTPRVPPYWSSPSGHGTLMARLIHKICPSAVIHVIKLQTFRAGNSDKLQIRADSAVKAIDYAAERGSQIICMSWTIKPPEGELKGEFNRAILNAIDKHRILIFCAASDQGQSADLSYPHGSSNQCFRIGAAKATGNILETVGDSHNIDFILPGHEVVVDTNEMKTQLEKFEAHSGSSVANGLATGLAALVIECVRLGVIYTRELKRLEPKVAFDYYHSSIDEEDLKNIQERAQMAYALNWIGTDSNTNNKYIEVWKTFSGLSEKLSRSEGVPLQQLEQVAKLAAFFLKKGMQ</sequence>
<feature type="active site" description="Charge relay system" evidence="5">
    <location>
        <position position="793"/>
    </location>
</feature>
<dbReference type="EMBL" id="DS231703">
    <property type="protein sequence ID" value="KNB05158.1"/>
    <property type="molecule type" value="Genomic_DNA"/>
</dbReference>
<dbReference type="InterPro" id="IPR036852">
    <property type="entry name" value="Peptidase_S8/S53_dom_sf"/>
</dbReference>
<dbReference type="GeneID" id="28960204"/>
<gene>
    <name evidence="8" type="ORF">FOXG_19498</name>
</gene>
<comment type="similarity">
    <text evidence="1 5">Belongs to the peptidase S8 family.</text>
</comment>
<feature type="compositionally biased region" description="Acidic residues" evidence="6">
    <location>
        <begin position="67"/>
        <end position="77"/>
    </location>
</feature>
<dbReference type="RefSeq" id="XP_018243203.1">
    <property type="nucleotide sequence ID" value="XM_018399720.1"/>
</dbReference>
<accession>A0A0J9V1X9</accession>
<dbReference type="Pfam" id="PF00082">
    <property type="entry name" value="Peptidase_S8"/>
    <property type="match status" value="1"/>
</dbReference>
<feature type="compositionally biased region" description="Basic and acidic residues" evidence="6">
    <location>
        <begin position="358"/>
        <end position="386"/>
    </location>
</feature>
<dbReference type="GO" id="GO:0004252">
    <property type="term" value="F:serine-type endopeptidase activity"/>
    <property type="evidence" value="ECO:0007669"/>
    <property type="project" value="UniProtKB-UniRule"/>
</dbReference>
<name>A0A0J9V1X9_FUSO4</name>
<dbReference type="GO" id="GO:0006508">
    <property type="term" value="P:proteolysis"/>
    <property type="evidence" value="ECO:0007669"/>
    <property type="project" value="UniProtKB-KW"/>
</dbReference>
<feature type="compositionally biased region" description="Polar residues" evidence="6">
    <location>
        <begin position="415"/>
        <end position="425"/>
    </location>
</feature>
<keyword evidence="3 5" id="KW-0378">Hydrolase</keyword>
<dbReference type="KEGG" id="fox:FOXG_19498"/>
<dbReference type="SUPFAM" id="SSF52743">
    <property type="entry name" value="Subtilisin-like"/>
    <property type="match status" value="1"/>
</dbReference>
<dbReference type="Proteomes" id="UP000009097">
    <property type="component" value="Unassembled WGS sequence"/>
</dbReference>
<dbReference type="PRINTS" id="PR00723">
    <property type="entry name" value="SUBTILISIN"/>
</dbReference>
<dbReference type="OrthoDB" id="5093543at2759"/>
<evidence type="ECO:0000313" key="9">
    <source>
        <dbReference type="Proteomes" id="UP000009097"/>
    </source>
</evidence>
<dbReference type="InterPro" id="IPR051048">
    <property type="entry name" value="Peptidase_S8/S53_subtilisin"/>
</dbReference>
<dbReference type="InterPro" id="IPR023827">
    <property type="entry name" value="Peptidase_S8_Asp-AS"/>
</dbReference>
<evidence type="ECO:0000256" key="4">
    <source>
        <dbReference type="ARBA" id="ARBA00022825"/>
    </source>
</evidence>
<dbReference type="VEuPathDB" id="FungiDB:FOXG_19498"/>
<feature type="active site" description="Charge relay system" evidence="5">
    <location>
        <position position="955"/>
    </location>
</feature>
<organism evidence="8 9">
    <name type="scientific">Fusarium oxysporum f. sp. lycopersici (strain 4287 / CBS 123668 / FGSC 9935 / NRRL 34936)</name>
    <name type="common">Fusarium vascular wilt of tomato</name>
    <dbReference type="NCBI Taxonomy" id="426428"/>
    <lineage>
        <taxon>Eukaryota</taxon>
        <taxon>Fungi</taxon>
        <taxon>Dikarya</taxon>
        <taxon>Ascomycota</taxon>
        <taxon>Pezizomycotina</taxon>
        <taxon>Sordariomycetes</taxon>
        <taxon>Hypocreomycetidae</taxon>
        <taxon>Hypocreales</taxon>
        <taxon>Nectriaceae</taxon>
        <taxon>Fusarium</taxon>
        <taxon>Fusarium oxysporum species complex</taxon>
    </lineage>
</organism>
<dbReference type="AlphaFoldDB" id="A0A0J9V1X9"/>
<evidence type="ECO:0000256" key="6">
    <source>
        <dbReference type="SAM" id="MobiDB-lite"/>
    </source>
</evidence>
<evidence type="ECO:0000256" key="3">
    <source>
        <dbReference type="ARBA" id="ARBA00022801"/>
    </source>
</evidence>
<dbReference type="CDD" id="cd07491">
    <property type="entry name" value="Peptidases_S8_7"/>
    <property type="match status" value="1"/>
</dbReference>
<dbReference type="PROSITE" id="PS51892">
    <property type="entry name" value="SUBTILASE"/>
    <property type="match status" value="1"/>
</dbReference>
<dbReference type="PANTHER" id="PTHR43399">
    <property type="entry name" value="SUBTILISIN-RELATED"/>
    <property type="match status" value="1"/>
</dbReference>
<feature type="region of interest" description="Disordered" evidence="6">
    <location>
        <begin position="332"/>
        <end position="427"/>
    </location>
</feature>
<keyword evidence="4 5" id="KW-0720">Serine protease</keyword>
<dbReference type="InterPro" id="IPR000209">
    <property type="entry name" value="Peptidase_S8/S53_dom"/>
</dbReference>
<keyword evidence="2 5" id="KW-0645">Protease</keyword>
<feature type="domain" description="Peptidase S8/S53" evidence="7">
    <location>
        <begin position="743"/>
        <end position="970"/>
    </location>
</feature>
<dbReference type="InterPro" id="IPR015500">
    <property type="entry name" value="Peptidase_S8_subtilisin-rel"/>
</dbReference>
<evidence type="ECO:0000256" key="5">
    <source>
        <dbReference type="PROSITE-ProRule" id="PRU01240"/>
    </source>
</evidence>
<reference evidence="8" key="1">
    <citation type="submission" date="2007-04" db="EMBL/GenBank/DDBJ databases">
        <authorList>
            <consortium name="The Broad Institute Genome Sequencing Platform"/>
            <person name="Birren B."/>
            <person name="Lander E."/>
            <person name="Galagan J."/>
            <person name="Nusbaum C."/>
            <person name="Devon K."/>
            <person name="Ma L.-J."/>
            <person name="Jaffe D."/>
            <person name="Butler J."/>
            <person name="Alvarez P."/>
            <person name="Gnerre S."/>
            <person name="Grabherr M."/>
            <person name="Kleber M."/>
            <person name="Mauceli E."/>
            <person name="Brockman W."/>
            <person name="MacCallum I.A."/>
            <person name="Young S."/>
            <person name="LaButti K."/>
            <person name="DeCaprio D."/>
            <person name="Crawford M."/>
            <person name="Koehrsen M."/>
            <person name="Engels R."/>
            <person name="Montgomery P."/>
            <person name="Pearson M."/>
            <person name="Howarth C."/>
            <person name="Larson L."/>
            <person name="White J."/>
            <person name="O'Leary S."/>
            <person name="Kodira C."/>
            <person name="Zeng Q."/>
            <person name="Yandava C."/>
            <person name="Alvarado L."/>
            <person name="Kistler C."/>
            <person name="Shim W.-B."/>
            <person name="Kang S."/>
            <person name="Woloshuk C."/>
        </authorList>
    </citation>
    <scope>NUCLEOTIDE SEQUENCE</scope>
    <source>
        <strain evidence="8">4287</strain>
    </source>
</reference>
<evidence type="ECO:0000313" key="8">
    <source>
        <dbReference type="EMBL" id="KNB05158.1"/>
    </source>
</evidence>
<evidence type="ECO:0000256" key="1">
    <source>
        <dbReference type="ARBA" id="ARBA00011073"/>
    </source>
</evidence>
<proteinExistence type="inferred from homology"/>
<evidence type="ECO:0000259" key="7">
    <source>
        <dbReference type="Pfam" id="PF00082"/>
    </source>
</evidence>
<feature type="region of interest" description="Disordered" evidence="6">
    <location>
        <begin position="52"/>
        <end position="77"/>
    </location>
</feature>
<feature type="region of interest" description="Disordered" evidence="6">
    <location>
        <begin position="674"/>
        <end position="709"/>
    </location>
</feature>
<protein>
    <recommendedName>
        <fullName evidence="7">Peptidase S8/S53 domain-containing protein</fullName>
    </recommendedName>
</protein>
<reference evidence="8" key="2">
    <citation type="journal article" date="2010" name="Nature">
        <title>Comparative genomics reveals mobile pathogenicity chromosomes in Fusarium.</title>
        <authorList>
            <person name="Ma L.J."/>
            <person name="van der Does H.C."/>
            <person name="Borkovich K.A."/>
            <person name="Coleman J.J."/>
            <person name="Daboussi M.J."/>
            <person name="Di Pietro A."/>
            <person name="Dufresne M."/>
            <person name="Freitag M."/>
            <person name="Grabherr M."/>
            <person name="Henrissat B."/>
            <person name="Houterman P.M."/>
            <person name="Kang S."/>
            <person name="Shim W.B."/>
            <person name="Woloshuk C."/>
            <person name="Xie X."/>
            <person name="Xu J.R."/>
            <person name="Antoniw J."/>
            <person name="Baker S.E."/>
            <person name="Bluhm B.H."/>
            <person name="Breakspear A."/>
            <person name="Brown D.W."/>
            <person name="Butchko R.A."/>
            <person name="Chapman S."/>
            <person name="Coulson R."/>
            <person name="Coutinho P.M."/>
            <person name="Danchin E.G."/>
            <person name="Diener A."/>
            <person name="Gale L.R."/>
            <person name="Gardiner D.M."/>
            <person name="Goff S."/>
            <person name="Hammond-Kosack K.E."/>
            <person name="Hilburn K."/>
            <person name="Hua-Van A."/>
            <person name="Jonkers W."/>
            <person name="Kazan K."/>
            <person name="Kodira C.D."/>
            <person name="Koehrsen M."/>
            <person name="Kumar L."/>
            <person name="Lee Y.H."/>
            <person name="Li L."/>
            <person name="Manners J.M."/>
            <person name="Miranda-Saavedra D."/>
            <person name="Mukherjee M."/>
            <person name="Park G."/>
            <person name="Park J."/>
            <person name="Park S.Y."/>
            <person name="Proctor R.H."/>
            <person name="Regev A."/>
            <person name="Ruiz-Roldan M.C."/>
            <person name="Sain D."/>
            <person name="Sakthikumar S."/>
            <person name="Sykes S."/>
            <person name="Schwartz D.C."/>
            <person name="Turgeon B.G."/>
            <person name="Wapinski I."/>
            <person name="Yoder O."/>
            <person name="Young S."/>
            <person name="Zeng Q."/>
            <person name="Zhou S."/>
            <person name="Galagan J."/>
            <person name="Cuomo C.A."/>
            <person name="Kistler H.C."/>
            <person name="Rep M."/>
        </authorList>
    </citation>
    <scope>NUCLEOTIDE SEQUENCE [LARGE SCALE GENOMIC DNA]</scope>
    <source>
        <strain evidence="8">4287</strain>
    </source>
</reference>